<dbReference type="PANTHER" id="PTHR33908:SF11">
    <property type="entry name" value="MEMBRANE PROTEIN"/>
    <property type="match status" value="1"/>
</dbReference>
<keyword evidence="6 8" id="KW-1133">Transmembrane helix</keyword>
<dbReference type="GO" id="GO:0009103">
    <property type="term" value="P:lipopolysaccharide biosynthetic process"/>
    <property type="evidence" value="ECO:0007669"/>
    <property type="project" value="UniProtKB-ARBA"/>
</dbReference>
<dbReference type="AlphaFoldDB" id="E6VR10"/>
<evidence type="ECO:0000256" key="3">
    <source>
        <dbReference type="ARBA" id="ARBA00022676"/>
    </source>
</evidence>
<keyword evidence="4" id="KW-0808">Transferase</keyword>
<dbReference type="GO" id="GO:0016763">
    <property type="term" value="F:pentosyltransferase activity"/>
    <property type="evidence" value="ECO:0007669"/>
    <property type="project" value="TreeGrafter"/>
</dbReference>
<keyword evidence="10" id="KW-1185">Reference proteome</keyword>
<evidence type="ECO:0000256" key="5">
    <source>
        <dbReference type="ARBA" id="ARBA00022692"/>
    </source>
</evidence>
<dbReference type="eggNOG" id="COG1807">
    <property type="taxonomic scope" value="Bacteria"/>
</dbReference>
<feature type="transmembrane region" description="Helical" evidence="8">
    <location>
        <begin position="136"/>
        <end position="157"/>
    </location>
</feature>
<feature type="transmembrane region" description="Helical" evidence="8">
    <location>
        <begin position="164"/>
        <end position="196"/>
    </location>
</feature>
<dbReference type="InterPro" id="IPR050297">
    <property type="entry name" value="LipidA_mod_glycosyltrf_83"/>
</dbReference>
<evidence type="ECO:0000256" key="1">
    <source>
        <dbReference type="ARBA" id="ARBA00004651"/>
    </source>
</evidence>
<evidence type="ECO:0000256" key="6">
    <source>
        <dbReference type="ARBA" id="ARBA00022989"/>
    </source>
</evidence>
<evidence type="ECO:0000313" key="9">
    <source>
        <dbReference type="EMBL" id="ADU62990.1"/>
    </source>
</evidence>
<dbReference type="STRING" id="643562.Daes_1981"/>
<protein>
    <submittedName>
        <fullName evidence="9">Uncharacterized protein</fullName>
    </submittedName>
</protein>
<evidence type="ECO:0000256" key="4">
    <source>
        <dbReference type="ARBA" id="ARBA00022679"/>
    </source>
</evidence>
<dbReference type="Proteomes" id="UP000002191">
    <property type="component" value="Chromosome"/>
</dbReference>
<accession>E6VR10</accession>
<evidence type="ECO:0000313" key="10">
    <source>
        <dbReference type="Proteomes" id="UP000002191"/>
    </source>
</evidence>
<proteinExistence type="predicted"/>
<keyword evidence="5 8" id="KW-0812">Transmembrane</keyword>
<keyword evidence="2" id="KW-1003">Cell membrane</keyword>
<sequence>MTPINASTNDRNRTILIILGIFLLSVAVRVLTAEYIDIGGDNSEKWRQAHRLVEGLGYSVWYQQTVRWAIMLPLAGIIKAFGLNPVLAYIQPILFSSAAAVFIFLIGQRLHSRSLGLTAALATIIFPQMAQTGSQLWPGVFELGFLSLCVWLILVWLDTRSRTTLVLAALAFFLGWGSRVTMIYAAPGLALLIWLPGRNYKALFSFGAVVAALFLVEWAVFWQITGNPMGRIGIITGTHIQSAGLDITLTEYLLSFLKLSKLKGLVAVWVACLGGAVYVAARGDSRWRALALLYVIYTFLLLYMISGVSPLKLAMPVGTRFWGVVAPFGLLLLLRALFDLKEVRPRTAMALMGLVFAAFLGFTAKKIPPVNSLAQISRDYGLLAPILAERKPVLMRYEHWQPDFIEEHIIAAITGKRGTRVPREDHVLAAIHRNHARMIALFLPDVSQYDAYLEADTLTATDYTTYLFTPPGAAPDEPPAAEIIYGRKLHRAIALPR</sequence>
<feature type="transmembrane region" description="Helical" evidence="8">
    <location>
        <begin position="202"/>
        <end position="222"/>
    </location>
</feature>
<reference evidence="10" key="1">
    <citation type="submission" date="2010-12" db="EMBL/GenBank/DDBJ databases">
        <title>Complete sequence of Desulfovibrio aespoeensis Aspo-2.</title>
        <authorList>
            <consortium name="US DOE Joint Genome Institute"/>
            <person name="Lucas S."/>
            <person name="Copeland A."/>
            <person name="Lapidus A."/>
            <person name="Cheng J.-F."/>
            <person name="Goodwin L."/>
            <person name="Pitluck S."/>
            <person name="Chertkov O."/>
            <person name="Misra M."/>
            <person name="Detter J.C."/>
            <person name="Han C."/>
            <person name="Tapia R."/>
            <person name="Land M."/>
            <person name="Hauser L."/>
            <person name="Kyrpides N."/>
            <person name="Ivanova N."/>
            <person name="Ovchinnikova G."/>
            <person name="Pedersen K."/>
            <person name="Jagevall S."/>
            <person name="Hazen T."/>
            <person name="Woyke T."/>
        </authorList>
    </citation>
    <scope>NUCLEOTIDE SEQUENCE [LARGE SCALE GENOMIC DNA]</scope>
    <source>
        <strain evidence="10">ATCC 700646 / DSM 10631 / Aspo-2</strain>
    </source>
</reference>
<feature type="transmembrane region" description="Helical" evidence="8">
    <location>
        <begin position="287"/>
        <end position="305"/>
    </location>
</feature>
<feature type="transmembrane region" description="Helical" evidence="8">
    <location>
        <begin position="86"/>
        <end position="107"/>
    </location>
</feature>
<feature type="transmembrane region" description="Helical" evidence="8">
    <location>
        <begin position="262"/>
        <end position="281"/>
    </location>
</feature>
<evidence type="ECO:0000256" key="2">
    <source>
        <dbReference type="ARBA" id="ARBA00022475"/>
    </source>
</evidence>
<dbReference type="KEGG" id="das:Daes_1981"/>
<dbReference type="RefSeq" id="WP_013514903.1">
    <property type="nucleotide sequence ID" value="NC_014844.1"/>
</dbReference>
<feature type="transmembrane region" description="Helical" evidence="8">
    <location>
        <begin position="317"/>
        <end position="337"/>
    </location>
</feature>
<evidence type="ECO:0000256" key="7">
    <source>
        <dbReference type="ARBA" id="ARBA00023136"/>
    </source>
</evidence>
<keyword evidence="3" id="KW-0328">Glycosyltransferase</keyword>
<dbReference type="GO" id="GO:0005886">
    <property type="term" value="C:plasma membrane"/>
    <property type="evidence" value="ECO:0007669"/>
    <property type="project" value="UniProtKB-SubCell"/>
</dbReference>
<evidence type="ECO:0000256" key="8">
    <source>
        <dbReference type="SAM" id="Phobius"/>
    </source>
</evidence>
<gene>
    <name evidence="9" type="ordered locus">Daes_1981</name>
</gene>
<name>E6VR10_PSEA9</name>
<organism evidence="9 10">
    <name type="scientific">Pseudodesulfovibrio aespoeensis (strain ATCC 700646 / DSM 10631 / Aspo-2)</name>
    <name type="common">Desulfovibrio aespoeensis</name>
    <dbReference type="NCBI Taxonomy" id="643562"/>
    <lineage>
        <taxon>Bacteria</taxon>
        <taxon>Pseudomonadati</taxon>
        <taxon>Thermodesulfobacteriota</taxon>
        <taxon>Desulfovibrionia</taxon>
        <taxon>Desulfovibrionales</taxon>
        <taxon>Desulfovibrionaceae</taxon>
    </lineage>
</organism>
<keyword evidence="7 8" id="KW-0472">Membrane</keyword>
<dbReference type="HOGENOM" id="CLU_548279_0_0_7"/>
<dbReference type="OrthoDB" id="5451526at2"/>
<feature type="transmembrane region" description="Helical" evidence="8">
    <location>
        <begin position="343"/>
        <end position="362"/>
    </location>
</feature>
<comment type="subcellular location">
    <subcellularLocation>
        <location evidence="1">Cell membrane</location>
        <topology evidence="1">Multi-pass membrane protein</topology>
    </subcellularLocation>
</comment>
<reference evidence="9 10" key="2">
    <citation type="journal article" date="2014" name="Genome Announc.">
        <title>Complete Genome Sequence of the Subsurface, Mesophilic Sulfate-Reducing Bacterium Desulfovibrio aespoeensis Aspo-2.</title>
        <authorList>
            <person name="Pedersen K."/>
            <person name="Bengtsson A."/>
            <person name="Edlund J."/>
            <person name="Rabe L."/>
            <person name="Hazen T."/>
            <person name="Chakraborty R."/>
            <person name="Goodwin L."/>
            <person name="Shapiro N."/>
        </authorList>
    </citation>
    <scope>NUCLEOTIDE SEQUENCE [LARGE SCALE GENOMIC DNA]</scope>
    <source>
        <strain evidence="10">ATCC 700646 / DSM 10631 / Aspo-2</strain>
    </source>
</reference>
<dbReference type="PANTHER" id="PTHR33908">
    <property type="entry name" value="MANNOSYLTRANSFERASE YKCB-RELATED"/>
    <property type="match status" value="1"/>
</dbReference>
<dbReference type="EMBL" id="CP002431">
    <property type="protein sequence ID" value="ADU62990.1"/>
    <property type="molecule type" value="Genomic_DNA"/>
</dbReference>